<keyword evidence="5" id="KW-0472">Membrane</keyword>
<keyword evidence="3" id="KW-0378">Hydrolase</keyword>
<evidence type="ECO:0000313" key="8">
    <source>
        <dbReference type="Proteomes" id="UP000004322"/>
    </source>
</evidence>
<keyword evidence="8" id="KW-1185">Reference proteome</keyword>
<gene>
    <name evidence="7" type="ORF">STRCR_1115</name>
</gene>
<dbReference type="EMBL" id="AEUV02000002">
    <property type="protein sequence ID" value="EHI73590.1"/>
    <property type="molecule type" value="Genomic_DNA"/>
</dbReference>
<dbReference type="GO" id="GO:0004222">
    <property type="term" value="F:metalloendopeptidase activity"/>
    <property type="evidence" value="ECO:0007669"/>
    <property type="project" value="InterPro"/>
</dbReference>
<proteinExistence type="predicted"/>
<dbReference type="GO" id="GO:0006508">
    <property type="term" value="P:proteolysis"/>
    <property type="evidence" value="ECO:0007669"/>
    <property type="project" value="UniProtKB-KW"/>
</dbReference>
<dbReference type="Gene3D" id="3.40.390.10">
    <property type="entry name" value="Collagenase (Catalytic Domain)"/>
    <property type="match status" value="1"/>
</dbReference>
<dbReference type="InterPro" id="IPR001818">
    <property type="entry name" value="Pept_M10_metallopeptidase"/>
</dbReference>
<dbReference type="GO" id="GO:0008270">
    <property type="term" value="F:zinc ion binding"/>
    <property type="evidence" value="ECO:0007669"/>
    <property type="project" value="InterPro"/>
</dbReference>
<dbReference type="CDD" id="cd04268">
    <property type="entry name" value="ZnMc_MMP_like"/>
    <property type="match status" value="1"/>
</dbReference>
<evidence type="ECO:0000256" key="4">
    <source>
        <dbReference type="ARBA" id="ARBA00022833"/>
    </source>
</evidence>
<keyword evidence="2" id="KW-0479">Metal-binding</keyword>
<dbReference type="AlphaFoldDB" id="G5JTL8"/>
<evidence type="ECO:0000259" key="6">
    <source>
        <dbReference type="Pfam" id="PF00413"/>
    </source>
</evidence>
<evidence type="ECO:0000256" key="3">
    <source>
        <dbReference type="ARBA" id="ARBA00022801"/>
    </source>
</evidence>
<keyword evidence="4" id="KW-0862">Zinc</keyword>
<feature type="domain" description="Peptidase M10 metallopeptidase" evidence="6">
    <location>
        <begin position="106"/>
        <end position="237"/>
    </location>
</feature>
<dbReference type="OrthoDB" id="2148705at2"/>
<accession>G5JTL8</accession>
<evidence type="ECO:0000256" key="5">
    <source>
        <dbReference type="SAM" id="Phobius"/>
    </source>
</evidence>
<organism evidence="7 8">
    <name type="scientific">Streptococcus criceti HS-6</name>
    <dbReference type="NCBI Taxonomy" id="873449"/>
    <lineage>
        <taxon>Bacteria</taxon>
        <taxon>Bacillati</taxon>
        <taxon>Bacillota</taxon>
        <taxon>Bacilli</taxon>
        <taxon>Lactobacillales</taxon>
        <taxon>Streptococcaceae</taxon>
        <taxon>Streptococcus</taxon>
    </lineage>
</organism>
<dbReference type="SUPFAM" id="SSF55486">
    <property type="entry name" value="Metalloproteases ('zincins'), catalytic domain"/>
    <property type="match status" value="1"/>
</dbReference>
<evidence type="ECO:0000313" key="7">
    <source>
        <dbReference type="EMBL" id="EHI73590.1"/>
    </source>
</evidence>
<dbReference type="InterPro" id="IPR024079">
    <property type="entry name" value="MetalloPept_cat_dom_sf"/>
</dbReference>
<protein>
    <recommendedName>
        <fullName evidence="6">Peptidase M10 metallopeptidase domain-containing protein</fullName>
    </recommendedName>
</protein>
<sequence>MKSFFKILWAIPKAALSFIWHFFWGFIRTLAIFAIIVFGLAWYANHSQSQLAQTVQTGLTNVTSHFSPKANFKQNLQNLATDAASDHQNQGARWETNSATVYLDSTDSTFVSAYKEAITAWNDTGAFTLNLVSDKESADIVLTDQSDSSSQAAGETKTTTESLTNRITHADVYLNSYYLLNDAYGYSQERIVNTAEHELGHAMGLDHNDSQASVMQSAGSYYSIQTVDIDALQKLYAN</sequence>
<dbReference type="eggNOG" id="COG5549">
    <property type="taxonomic scope" value="Bacteria"/>
</dbReference>
<evidence type="ECO:0000256" key="1">
    <source>
        <dbReference type="ARBA" id="ARBA00022670"/>
    </source>
</evidence>
<keyword evidence="1" id="KW-0645">Protease</keyword>
<reference evidence="7" key="1">
    <citation type="submission" date="2011-07" db="EMBL/GenBank/DDBJ databases">
        <authorList>
            <person name="Stanhope M.J."/>
            <person name="Durkin A.S."/>
            <person name="Hostetler J."/>
            <person name="Kim M."/>
            <person name="Radune D."/>
            <person name="Singh I."/>
            <person name="Town C.D."/>
        </authorList>
    </citation>
    <scope>NUCLEOTIDE SEQUENCE [LARGE SCALE GENOMIC DNA]</scope>
    <source>
        <strain evidence="7">HS-6</strain>
    </source>
</reference>
<evidence type="ECO:0000256" key="2">
    <source>
        <dbReference type="ARBA" id="ARBA00022723"/>
    </source>
</evidence>
<keyword evidence="5" id="KW-1133">Transmembrane helix</keyword>
<keyword evidence="5" id="KW-0812">Transmembrane</keyword>
<dbReference type="RefSeq" id="WP_004225779.1">
    <property type="nucleotide sequence ID" value="NZ_AEUV02000002.1"/>
</dbReference>
<comment type="caution">
    <text evidence="7">The sequence shown here is derived from an EMBL/GenBank/DDBJ whole genome shotgun (WGS) entry which is preliminary data.</text>
</comment>
<dbReference type="Proteomes" id="UP000004322">
    <property type="component" value="Unassembled WGS sequence"/>
</dbReference>
<name>G5JTL8_STRCG</name>
<dbReference type="STRING" id="873449.STRCR_1115"/>
<dbReference type="GO" id="GO:0031012">
    <property type="term" value="C:extracellular matrix"/>
    <property type="evidence" value="ECO:0007669"/>
    <property type="project" value="InterPro"/>
</dbReference>
<feature type="transmembrane region" description="Helical" evidence="5">
    <location>
        <begin position="21"/>
        <end position="44"/>
    </location>
</feature>
<dbReference type="Pfam" id="PF00413">
    <property type="entry name" value="Peptidase_M10"/>
    <property type="match status" value="1"/>
</dbReference>